<dbReference type="InterPro" id="IPR014756">
    <property type="entry name" value="Ig_E-set"/>
</dbReference>
<evidence type="ECO:0000313" key="5">
    <source>
        <dbReference type="EnsemblMetazoa" id="CPIJ005474-PA"/>
    </source>
</evidence>
<dbReference type="HOGENOM" id="CLU_039221_2_1_1"/>
<dbReference type="OMA" id="AMRDESM"/>
<dbReference type="InParanoid" id="B0WFF9"/>
<dbReference type="Gene3D" id="2.60.40.640">
    <property type="match status" value="2"/>
</dbReference>
<keyword evidence="2" id="KW-0716">Sensory transduction</keyword>
<evidence type="ECO:0000313" key="6">
    <source>
        <dbReference type="Proteomes" id="UP000002320"/>
    </source>
</evidence>
<evidence type="ECO:0000256" key="2">
    <source>
        <dbReference type="ARBA" id="ARBA00022606"/>
    </source>
</evidence>
<organism>
    <name type="scientific">Culex quinquefasciatus</name>
    <name type="common">Southern house mosquito</name>
    <name type="synonym">Culex pungens</name>
    <dbReference type="NCBI Taxonomy" id="7176"/>
    <lineage>
        <taxon>Eukaryota</taxon>
        <taxon>Metazoa</taxon>
        <taxon>Ecdysozoa</taxon>
        <taxon>Arthropoda</taxon>
        <taxon>Hexapoda</taxon>
        <taxon>Insecta</taxon>
        <taxon>Pterygota</taxon>
        <taxon>Neoptera</taxon>
        <taxon>Endopterygota</taxon>
        <taxon>Diptera</taxon>
        <taxon>Nematocera</taxon>
        <taxon>Culicoidea</taxon>
        <taxon>Culicidae</taxon>
        <taxon>Culicinae</taxon>
        <taxon>Culicini</taxon>
        <taxon>Culex</taxon>
        <taxon>Culex</taxon>
    </lineage>
</organism>
<dbReference type="STRING" id="7176.B0WFF9"/>
<protein>
    <recommendedName>
        <fullName evidence="3">Arrestin C-terminal-like domain-containing protein</fullName>
    </recommendedName>
</protein>
<dbReference type="InterPro" id="IPR011022">
    <property type="entry name" value="Arrestin_C-like"/>
</dbReference>
<dbReference type="InterPro" id="IPR050357">
    <property type="entry name" value="Arrestin_domain-protein"/>
</dbReference>
<sequence length="367" mass="41758">MDYIKELDIRLDKEYYYAGEVLSGKVMMHTTENFKLKSIRLLLRGKAHIEWKVSVSGDKRTVKDDQLYIDERAVIWGERAGEGLDVTVPVLIRGQHQFPFRFNIPETNLPCSFESRACYIRYFVKKPISSQDKKVRCCLCCAKGPVTLSCSLDRTAFCCGETLKLKYVVDNQGEETVKLRVRLVQFCEFFVERGVLGVTKEVQHLVLESKGDPVPPRDHQDTCASLRIPTVPTTLMGVSRLVQIYYTLTAYLEFEKSGDDLHINFPITIGTVPFRIPNSNLQPRIGYEPAVDHVEGGIYIGPEFLLGEVYDGCNVSDNEHRDLAPLYRPVYLTVVRSSQQISARAVGRNNRKKSSICDVEIAEIHRK</sequence>
<accession>B0WFF9</accession>
<dbReference type="GO" id="GO:0015031">
    <property type="term" value="P:protein transport"/>
    <property type="evidence" value="ECO:0007669"/>
    <property type="project" value="TreeGrafter"/>
</dbReference>
<evidence type="ECO:0000259" key="3">
    <source>
        <dbReference type="SMART" id="SM01017"/>
    </source>
</evidence>
<dbReference type="Proteomes" id="UP000002320">
    <property type="component" value="Unassembled WGS sequence"/>
</dbReference>
<dbReference type="InterPro" id="IPR014752">
    <property type="entry name" value="Arrestin-like_C"/>
</dbReference>
<dbReference type="Pfam" id="PF00339">
    <property type="entry name" value="Arrestin_N"/>
    <property type="match status" value="1"/>
</dbReference>
<dbReference type="Pfam" id="PF02752">
    <property type="entry name" value="Arrestin_C"/>
    <property type="match status" value="1"/>
</dbReference>
<dbReference type="VEuPathDB" id="VectorBase:CPIJ005474"/>
<dbReference type="SMART" id="SM01017">
    <property type="entry name" value="Arrestin_C"/>
    <property type="match status" value="1"/>
</dbReference>
<proteinExistence type="inferred from homology"/>
<feature type="domain" description="Arrestin C-terminal-like" evidence="3">
    <location>
        <begin position="142"/>
        <end position="274"/>
    </location>
</feature>
<dbReference type="InterPro" id="IPR011021">
    <property type="entry name" value="Arrestin-like_N"/>
</dbReference>
<dbReference type="VEuPathDB" id="VectorBase:CQUJHB007085"/>
<name>B0WFF9_CULQU</name>
<dbReference type="PANTHER" id="PTHR11188:SF144">
    <property type="entry name" value="ARRESTIN C-TERMINAL-LIKE DOMAIN-CONTAINING PROTEIN"/>
    <property type="match status" value="1"/>
</dbReference>
<dbReference type="EMBL" id="DS231917">
    <property type="protein sequence ID" value="EDS26196.1"/>
    <property type="molecule type" value="Genomic_DNA"/>
</dbReference>
<dbReference type="GO" id="GO:0005737">
    <property type="term" value="C:cytoplasm"/>
    <property type="evidence" value="ECO:0007669"/>
    <property type="project" value="TreeGrafter"/>
</dbReference>
<dbReference type="PANTHER" id="PTHR11188">
    <property type="entry name" value="ARRESTIN DOMAIN CONTAINING PROTEIN"/>
    <property type="match status" value="1"/>
</dbReference>
<dbReference type="KEGG" id="cqu:CpipJ_CPIJ005474"/>
<dbReference type="EnsemblMetazoa" id="CPIJ005474-RA">
    <property type="protein sequence ID" value="CPIJ005474-PA"/>
    <property type="gene ID" value="CPIJ005474"/>
</dbReference>
<reference evidence="4" key="1">
    <citation type="submission" date="2007-03" db="EMBL/GenBank/DDBJ databases">
        <title>Annotation of Culex pipiens quinquefasciatus.</title>
        <authorList>
            <consortium name="The Broad Institute Genome Sequencing Platform"/>
            <person name="Atkinson P.W."/>
            <person name="Hemingway J."/>
            <person name="Christensen B.M."/>
            <person name="Higgs S."/>
            <person name="Kodira C."/>
            <person name="Hannick L."/>
            <person name="Megy K."/>
            <person name="O'Leary S."/>
            <person name="Pearson M."/>
            <person name="Haas B.J."/>
            <person name="Mauceli E."/>
            <person name="Wortman J.R."/>
            <person name="Lee N.H."/>
            <person name="Guigo R."/>
            <person name="Stanke M."/>
            <person name="Alvarado L."/>
            <person name="Amedeo P."/>
            <person name="Antoine C.H."/>
            <person name="Arensburger P."/>
            <person name="Bidwell S.L."/>
            <person name="Crawford M."/>
            <person name="Camaro F."/>
            <person name="Devon K."/>
            <person name="Engels R."/>
            <person name="Hammond M."/>
            <person name="Howarth C."/>
            <person name="Koehrsen M."/>
            <person name="Lawson D."/>
            <person name="Montgomery P."/>
            <person name="Nene V."/>
            <person name="Nusbaum C."/>
            <person name="Puiu D."/>
            <person name="Romero-Severson J."/>
            <person name="Severson D.W."/>
            <person name="Shumway M."/>
            <person name="Sisk P."/>
            <person name="Stolte C."/>
            <person name="Zeng Q."/>
            <person name="Eisenstadt E."/>
            <person name="Fraser-Liggett C."/>
            <person name="Strausberg R."/>
            <person name="Galagan J."/>
            <person name="Birren B."/>
            <person name="Collins F.H."/>
        </authorList>
    </citation>
    <scope>NUCLEOTIDE SEQUENCE [LARGE SCALE GENOMIC DNA]</scope>
    <source>
        <strain evidence="4">JHB</strain>
    </source>
</reference>
<dbReference type="eggNOG" id="KOG3780">
    <property type="taxonomic scope" value="Eukaryota"/>
</dbReference>
<evidence type="ECO:0000313" key="4">
    <source>
        <dbReference type="EMBL" id="EDS26196.1"/>
    </source>
</evidence>
<evidence type="ECO:0000256" key="1">
    <source>
        <dbReference type="ARBA" id="ARBA00005298"/>
    </source>
</evidence>
<gene>
    <name evidence="5" type="primary">6037543</name>
    <name evidence="4" type="ORF">CpipJ_CPIJ005474</name>
</gene>
<keyword evidence="6" id="KW-1185">Reference proteome</keyword>
<dbReference type="AlphaFoldDB" id="B0WFF9"/>
<dbReference type="OrthoDB" id="7785529at2759"/>
<dbReference type="SUPFAM" id="SSF81296">
    <property type="entry name" value="E set domains"/>
    <property type="match status" value="2"/>
</dbReference>
<comment type="similarity">
    <text evidence="1">Belongs to the arrestin family.</text>
</comment>
<reference evidence="5" key="2">
    <citation type="submission" date="2021-02" db="UniProtKB">
        <authorList>
            <consortium name="EnsemblMetazoa"/>
        </authorList>
    </citation>
    <scope>IDENTIFICATION</scope>
    <source>
        <strain evidence="5">JHB</strain>
    </source>
</reference>